<gene>
    <name evidence="1" type="ORF">DNHGIG_37690</name>
</gene>
<evidence type="ECO:0000313" key="1">
    <source>
        <dbReference type="EMBL" id="GIM48220.1"/>
    </source>
</evidence>
<protein>
    <submittedName>
        <fullName evidence="1">Uncharacterized protein</fullName>
    </submittedName>
</protein>
<dbReference type="EMBL" id="BOQE01000001">
    <property type="protein sequence ID" value="GIM48220.1"/>
    <property type="molecule type" value="Genomic_DNA"/>
</dbReference>
<comment type="caution">
    <text evidence="1">The sequence shown here is derived from an EMBL/GenBank/DDBJ whole genome shotgun (WGS) entry which is preliminary data.</text>
</comment>
<sequence length="52" mass="6151">MPKDRIKVHIRCRLCGESYILRGTRNVKGHIDTGFKRCLCDNERDFEIETLN</sequence>
<reference evidence="1" key="1">
    <citation type="journal article" date="2023" name="Int. J. Syst. Evol. Microbiol.">
        <title>Collibacillus ludicampi gen. nov., sp. nov., a new soil bacterium of the family Alicyclobacillaceae.</title>
        <authorList>
            <person name="Jojima T."/>
            <person name="Ioku Y."/>
            <person name="Fukuta Y."/>
            <person name="Shirasaka N."/>
            <person name="Matsumura Y."/>
            <person name="Mori M."/>
        </authorList>
    </citation>
    <scope>NUCLEOTIDE SEQUENCE</scope>
    <source>
        <strain evidence="1">TP075</strain>
    </source>
</reference>
<accession>A0AAV4LKJ2</accession>
<evidence type="ECO:0000313" key="2">
    <source>
        <dbReference type="Proteomes" id="UP001057291"/>
    </source>
</evidence>
<dbReference type="Proteomes" id="UP001057291">
    <property type="component" value="Unassembled WGS sequence"/>
</dbReference>
<keyword evidence="2" id="KW-1185">Reference proteome</keyword>
<organism evidence="1 2">
    <name type="scientific">Collibacillus ludicampi</name>
    <dbReference type="NCBI Taxonomy" id="2771369"/>
    <lineage>
        <taxon>Bacteria</taxon>
        <taxon>Bacillati</taxon>
        <taxon>Bacillota</taxon>
        <taxon>Bacilli</taxon>
        <taxon>Bacillales</taxon>
        <taxon>Alicyclobacillaceae</taxon>
        <taxon>Collibacillus</taxon>
    </lineage>
</organism>
<dbReference type="AlphaFoldDB" id="A0AAV4LKJ2"/>
<name>A0AAV4LKJ2_9BACL</name>
<proteinExistence type="predicted"/>